<evidence type="ECO:0000259" key="5">
    <source>
        <dbReference type="Pfam" id="PF16206"/>
    </source>
</evidence>
<dbReference type="STRING" id="1382522.W6MGW2"/>
<evidence type="ECO:0000256" key="2">
    <source>
        <dbReference type="ARBA" id="ARBA00022927"/>
    </source>
</evidence>
<sequence>MTSVQQLSTELSNLISESKRRNPDIRHSSEFISPFLLACQSRNAKYSAIAVQCLNKLIVSRSLPVTKLDLVLDAFVEATHLAVEIQLKVLQSLPFFFQSYSIFINDEILSKLLLVCSMLQGSNKMATVVNTASATFLQLISLAFEKVNDEDKSIKDEEKIHQVPIDNNDSVLTAPCAYDAQRIFLDLCTLIEHHKPSFLRSNYITEDFGFELLESVIRQNKLLFLTHVELGFLLRTRVAPILLRFLTSSKDFTIMVRISRLIYLLISECFPILKIECEVILSLLTHILLKEAASPYWKKVLALEVYGKIFKDFKLVKSVFEEYDNNQEELRKQVINDYFEACLLIVNEHKGLLNTGEIIQPPPLANAQPQSPLAGQSQPPGSSSSAIDSTYGLSVQKASIKVPFIDSLDKQDPPSASETYILYLIFTSFTLFCEGICSYSLELSSNVDPEQSILFLSSSSFGDNVQMKANFEVVRNMVGKNFAVLKQLYEIHLYSTLDNELFQKLIRSLQKLCHATAILDVVKIRDEILMLISKSALNLTGKSGFQHKNLLSFSETIVGTISSTINHAASSLGGTSQLFYTRNVNSRNIVCFRVLASLGVSLGSVLKDKWKVIIITLQWLDYYLNGSSDFSKDLPAAPTQLTPQDMISIEHSKKKLVESINTQSASTFYEIVKAVVDLSLDLSERPGSSSQGIAPILEGILRPCSYNKTYYVDEMTVLAKINPQKFLIISDKNWQFVNEFYINLVINRKLPNDFRLLVSKGFDAMCSECAISGLQKETQDSRRLETEGKVLNALNSFSKSLTKLPASTELSVVNCETEIHLQTLGTLRDLVDRFGTGFVKYWDVVFMVLNTPFDIIMGDRESAELYHEAMLKENIMLVLSTCFETMKLILDEFLHSLPQSQIKVAIDCLFNFVCQSFDQNISFNAISYFWLISDYSKEKTASPTSATVKLLESQVRNEDDLVLAVSQGDGFEDGQQLFESLWVYLLLKLAVVSHDERTQVRNGSIQTFFSIVDSHGFQLPSWNLVYELVLEPVIISVDINALSSTPESSQKDAIESMGLVMNGLSKLYLTFFMDFSKTSLRLEKFWNGLISHFTSLLKLNWVDLDYKIFKSFNDVTAGFVSPDRTGLLIVPPESISQEFYTFWANVTISYNLTNGNLYQESLTALMESMPALLKIAESIMDLVKFERVLWMLNSCVRYPILPELQKDEERCTELQRSVIKNLKSMTFQDWRYRSLFVQQLNMIVILPFSTRNKIKKKLGDRLMGKDQIPSFVAVSYEAIELLKIQMEDTSDFVELLNDKCILKVYRALLEPAQLKALGSKKGRKALWMESIDTLSLLTQKVVALLDDSNPDNEKISESIKEQVWPLVLETLSSCLSYKEDNEEYESYDITKYEEIKGVFLPVLHQKSVSENLLEELISRIWSTSFLYAIDDFDSMILSESKSPHEVSSKLAQFDFNSTYGSTMSLTRLPRNRIATACLRDLIVTCCPPDDTKSTALLAEKTLPYFVSRTALVLRKFILDQSLLNREPLPKVQQLELVTVLGGLVEVLATRNESTRTELLVLYPLLVKCAVIGHKVAGAQPLLGQILTQFHNKQ</sequence>
<reference evidence="7" key="2">
    <citation type="submission" date="2014-02" db="EMBL/GenBank/DDBJ databases">
        <title>Complete DNA sequence of /Kuraishia capsulata/ illustrates novel genomic features among budding yeasts (/Saccharomycotina/).</title>
        <authorList>
            <person name="Morales L."/>
            <person name="Noel B."/>
            <person name="Porcel B."/>
            <person name="Marcet-Houben M."/>
            <person name="Hullo M-F."/>
            <person name="Sacerdot C."/>
            <person name="Tekaia F."/>
            <person name="Leh-Louis V."/>
            <person name="Despons L."/>
            <person name="Khanna V."/>
            <person name="Aury J-M."/>
            <person name="Barbe V."/>
            <person name="Couloux A."/>
            <person name="Labadie K."/>
            <person name="Pelletier E."/>
            <person name="Souciet J-L."/>
            <person name="Boekhout T."/>
            <person name="Gabaldon T."/>
            <person name="Wincker P."/>
            <person name="Dujon B."/>
        </authorList>
    </citation>
    <scope>NUCLEOTIDE SEQUENCE</scope>
    <source>
        <strain evidence="7">CBS 1993</strain>
    </source>
</reference>
<gene>
    <name evidence="7" type="ORF">KUCA_T00001088001</name>
</gene>
<proteinExistence type="predicted"/>
<dbReference type="OrthoDB" id="294853at2759"/>
<feature type="domain" description="Mon2/Sec7/BIG1-like HUS" evidence="4">
    <location>
        <begin position="176"/>
        <end position="328"/>
    </location>
</feature>
<dbReference type="GeneID" id="34518521"/>
<dbReference type="PANTHER" id="PTHR10663:SF333">
    <property type="entry name" value="PROTEIN MON2 HOMOLOG"/>
    <property type="match status" value="1"/>
</dbReference>
<dbReference type="PANTHER" id="PTHR10663">
    <property type="entry name" value="GUANYL-NUCLEOTIDE EXCHANGE FACTOR"/>
    <property type="match status" value="1"/>
</dbReference>
<accession>W6MGW2</accession>
<dbReference type="InterPro" id="IPR032629">
    <property type="entry name" value="DCB_dom"/>
</dbReference>
<protein>
    <recommendedName>
        <fullName evidence="9">Protein MON2 homolog</fullName>
    </recommendedName>
</protein>
<keyword evidence="8" id="KW-1185">Reference proteome</keyword>
<feature type="domain" description="Mon2 C-terminal" evidence="5">
    <location>
        <begin position="892"/>
        <end position="1049"/>
    </location>
</feature>
<evidence type="ECO:0000259" key="6">
    <source>
        <dbReference type="Pfam" id="PF16213"/>
    </source>
</evidence>
<reference evidence="7" key="1">
    <citation type="submission" date="2013-12" db="EMBL/GenBank/DDBJ databases">
        <authorList>
            <person name="Genoscope - CEA"/>
        </authorList>
    </citation>
    <scope>NUCLEOTIDE SEQUENCE</scope>
    <source>
        <strain evidence="7">CBS 1993</strain>
    </source>
</reference>
<evidence type="ECO:0000256" key="1">
    <source>
        <dbReference type="ARBA" id="ARBA00022448"/>
    </source>
</evidence>
<evidence type="ECO:0000313" key="7">
    <source>
        <dbReference type="EMBL" id="CDK25121.1"/>
    </source>
</evidence>
<dbReference type="EMBL" id="HG793125">
    <property type="protein sequence ID" value="CDK25121.1"/>
    <property type="molecule type" value="Genomic_DNA"/>
</dbReference>
<keyword evidence="2" id="KW-0653">Protein transport</keyword>
<dbReference type="HOGENOM" id="CLU_001169_1_0_1"/>
<name>W6MGW2_9ASCO</name>
<feature type="domain" description="Mon2/Sec7/BIG1-like dimerisation and cyclophilin-binding" evidence="6">
    <location>
        <begin position="27"/>
        <end position="151"/>
    </location>
</feature>
<organism evidence="7 8">
    <name type="scientific">Kuraishia capsulata CBS 1993</name>
    <dbReference type="NCBI Taxonomy" id="1382522"/>
    <lineage>
        <taxon>Eukaryota</taxon>
        <taxon>Fungi</taxon>
        <taxon>Dikarya</taxon>
        <taxon>Ascomycota</taxon>
        <taxon>Saccharomycotina</taxon>
        <taxon>Pichiomycetes</taxon>
        <taxon>Pichiales</taxon>
        <taxon>Pichiaceae</taxon>
        <taxon>Kuraishia</taxon>
    </lineage>
</organism>
<evidence type="ECO:0000256" key="3">
    <source>
        <dbReference type="SAM" id="MobiDB-lite"/>
    </source>
</evidence>
<feature type="region of interest" description="Disordered" evidence="3">
    <location>
        <begin position="367"/>
        <end position="386"/>
    </location>
</feature>
<dbReference type="GO" id="GO:0015031">
    <property type="term" value="P:protein transport"/>
    <property type="evidence" value="ECO:0007669"/>
    <property type="project" value="UniProtKB-KW"/>
</dbReference>
<dbReference type="InterPro" id="IPR032817">
    <property type="entry name" value="Mon2_C"/>
</dbReference>
<evidence type="ECO:0000313" key="8">
    <source>
        <dbReference type="Proteomes" id="UP000019384"/>
    </source>
</evidence>
<dbReference type="Proteomes" id="UP000019384">
    <property type="component" value="Unassembled WGS sequence"/>
</dbReference>
<dbReference type="GO" id="GO:0005794">
    <property type="term" value="C:Golgi apparatus"/>
    <property type="evidence" value="ECO:0007669"/>
    <property type="project" value="UniProtKB-ARBA"/>
</dbReference>
<evidence type="ECO:0000259" key="4">
    <source>
        <dbReference type="Pfam" id="PF12783"/>
    </source>
</evidence>
<dbReference type="Pfam" id="PF16206">
    <property type="entry name" value="Mon2_C"/>
    <property type="match status" value="1"/>
</dbReference>
<dbReference type="Pfam" id="PF16213">
    <property type="entry name" value="DCB"/>
    <property type="match status" value="1"/>
</dbReference>
<keyword evidence="1" id="KW-0813">Transport</keyword>
<dbReference type="Pfam" id="PF12783">
    <property type="entry name" value="Sec7-like_HUS"/>
    <property type="match status" value="1"/>
</dbReference>
<evidence type="ECO:0008006" key="9">
    <source>
        <dbReference type="Google" id="ProtNLM"/>
    </source>
</evidence>
<dbReference type="InterPro" id="IPR032691">
    <property type="entry name" value="Mon2/Sec7/BIG1-like_HUS"/>
</dbReference>
<dbReference type="RefSeq" id="XP_022457133.1">
    <property type="nucleotide sequence ID" value="XM_022605690.1"/>
</dbReference>